<feature type="compositionally biased region" description="Acidic residues" evidence="2">
    <location>
        <begin position="237"/>
        <end position="249"/>
    </location>
</feature>
<keyword evidence="4" id="KW-1185">Reference proteome</keyword>
<feature type="compositionally biased region" description="Basic and acidic residues" evidence="2">
    <location>
        <begin position="373"/>
        <end position="394"/>
    </location>
</feature>
<dbReference type="EMBL" id="JABACJ020000011">
    <property type="protein sequence ID" value="MBU3876669.1"/>
    <property type="molecule type" value="Genomic_DNA"/>
</dbReference>
<reference evidence="3 4" key="1">
    <citation type="submission" date="2021-06" db="EMBL/GenBank/DDBJ databases">
        <title>Faecalicatena sp. nov. isolated from porcine feces.</title>
        <authorList>
            <person name="Oh B.S."/>
            <person name="Lee J.H."/>
        </authorList>
    </citation>
    <scope>NUCLEOTIDE SEQUENCE [LARGE SCALE GENOMIC DNA]</scope>
    <source>
        <strain evidence="3 4">AGMB00832</strain>
    </source>
</reference>
<evidence type="ECO:0000256" key="2">
    <source>
        <dbReference type="SAM" id="MobiDB-lite"/>
    </source>
</evidence>
<feature type="region of interest" description="Disordered" evidence="2">
    <location>
        <begin position="325"/>
        <end position="346"/>
    </location>
</feature>
<feature type="region of interest" description="Disordered" evidence="2">
    <location>
        <begin position="229"/>
        <end position="262"/>
    </location>
</feature>
<feature type="repeat" description="TPR" evidence="1">
    <location>
        <begin position="77"/>
        <end position="110"/>
    </location>
</feature>
<evidence type="ECO:0000313" key="3">
    <source>
        <dbReference type="EMBL" id="MBU3876669.1"/>
    </source>
</evidence>
<feature type="region of interest" description="Disordered" evidence="2">
    <location>
        <begin position="831"/>
        <end position="912"/>
    </location>
</feature>
<feature type="region of interest" description="Disordered" evidence="2">
    <location>
        <begin position="693"/>
        <end position="719"/>
    </location>
</feature>
<protein>
    <recommendedName>
        <fullName evidence="5">CbbX protein</fullName>
    </recommendedName>
</protein>
<feature type="compositionally biased region" description="Acidic residues" evidence="2">
    <location>
        <begin position="589"/>
        <end position="631"/>
    </location>
</feature>
<accession>A0ABS6D505</accession>
<name>A0ABS6D505_9FIRM</name>
<evidence type="ECO:0000313" key="4">
    <source>
        <dbReference type="Proteomes" id="UP000723714"/>
    </source>
</evidence>
<proteinExistence type="predicted"/>
<feature type="compositionally biased region" description="Polar residues" evidence="2">
    <location>
        <begin position="252"/>
        <end position="262"/>
    </location>
</feature>
<gene>
    <name evidence="3" type="ORF">HGO97_012725</name>
</gene>
<feature type="compositionally biased region" description="Acidic residues" evidence="2">
    <location>
        <begin position="467"/>
        <end position="581"/>
    </location>
</feature>
<organism evidence="3 4">
    <name type="scientific">Faecalicatena faecalis</name>
    <dbReference type="NCBI Taxonomy" id="2726362"/>
    <lineage>
        <taxon>Bacteria</taxon>
        <taxon>Bacillati</taxon>
        <taxon>Bacillota</taxon>
        <taxon>Clostridia</taxon>
        <taxon>Lachnospirales</taxon>
        <taxon>Lachnospiraceae</taxon>
        <taxon>Faecalicatena</taxon>
    </lineage>
</organism>
<dbReference type="Proteomes" id="UP000723714">
    <property type="component" value="Unassembled WGS sequence"/>
</dbReference>
<evidence type="ECO:0008006" key="5">
    <source>
        <dbReference type="Google" id="ProtNLM"/>
    </source>
</evidence>
<feature type="region of interest" description="Disordered" evidence="2">
    <location>
        <begin position="282"/>
        <end position="302"/>
    </location>
</feature>
<feature type="compositionally biased region" description="Acidic residues" evidence="2">
    <location>
        <begin position="331"/>
        <end position="346"/>
    </location>
</feature>
<comment type="caution">
    <text evidence="3">The sequence shown here is derived from an EMBL/GenBank/DDBJ whole genome shotgun (WGS) entry which is preliminary data.</text>
</comment>
<evidence type="ECO:0000256" key="1">
    <source>
        <dbReference type="PROSITE-ProRule" id="PRU00339"/>
    </source>
</evidence>
<feature type="region of interest" description="Disordered" evidence="2">
    <location>
        <begin position="980"/>
        <end position="1001"/>
    </location>
</feature>
<feature type="compositionally biased region" description="Acidic residues" evidence="2">
    <location>
        <begin position="395"/>
        <end position="459"/>
    </location>
</feature>
<feature type="compositionally biased region" description="Acidic residues" evidence="2">
    <location>
        <begin position="282"/>
        <end position="301"/>
    </location>
</feature>
<feature type="region of interest" description="Disordered" evidence="2">
    <location>
        <begin position="373"/>
        <end position="649"/>
    </location>
</feature>
<feature type="compositionally biased region" description="Basic and acidic residues" evidence="2">
    <location>
        <begin position="701"/>
        <end position="715"/>
    </location>
</feature>
<dbReference type="InterPro" id="IPR019734">
    <property type="entry name" value="TPR_rpt"/>
</dbReference>
<keyword evidence="1" id="KW-0802">TPR repeat</keyword>
<dbReference type="PROSITE" id="PS50005">
    <property type="entry name" value="TPR"/>
    <property type="match status" value="1"/>
</dbReference>
<sequence length="1317" mass="152757">MSAVDKYEYKLKTEQMLELMENGAYNKAAEIADAIDWKRVRNATMLTNVSDIYEKNGDYQKSYEVLNIAYHRAEGSRKVLYRLCTLALKTGNVDEAIDYYDDFMQVAPKDPNQHILRYKILRARRAPIEQQIEALEEFKKAEYIEEWAYELAKLYQEAGMTAECLEECDDLILWFSEGKFVFKAMELKMQYKPLTPSQQEKYDHRYEKLELETEEIPDLTQYQARKAEFESEKLDREELDEEAERELEENLPSTSQQEEVTQQGVDLDNTVEMQIPTEEELEAQLEGEQIEEPEEEPEVDETIQRLEEKGIGSRMKLQDALMSLLGPKPEDEPDVSLDAEDDEMEEDIPELESAIEEIEAVVDLELVNELANKSEAKRNGIRFDSDLEELKAEPLEEEELLEESEEIEDEIIPEESEEIEEEIIPEKPEEMEEEIQEISEEPEEETGPLEESEDLEVEEDLPKELVDTDDSPEISEEIEDGYEDSSEISIDIGEEEDIPEEEEILEVSEELEEEEDFPEELEELEEEEDFPEISEESDVEEDSSEELEELVEEDIPEISEEIEEDAEDILSESGAEEVEIEADSRTEEQELLVEEEPELEEDSIPEEYEDESLSDFEEEELEEFEEEPETVEDTKLEFSRPAAGDQIDGQLSIEDILMDWKEEPAEEVEMEDKKKKVEPILPSDIQRMIDEIEGVLPEEPEPVRPARRETEDVRENMGAITQQLRIDDIAEFLSAADEPEDNLDDFSDMMQEELFEDAHEDSYGDQSSYVEEEAAIPAQDEAGQEFYSSEYPVEDDIVDEYVDEQEDEYAGEELYEDDYDDSYSESYAAEEDYAEEDAYTEEYEDEYEDDYVEEEEYTDEYEDEYEDDYVEEEEYTDEYEDEYEGDYVEEEEYTDEYEDEYEGDYAEEDAYTDEYEDEYAEEDAYTDEYEDGYEDDYVEEEEYTDEYEDDYADGYSDEEYDVADSYEEADYEDIEASFEEEFRPNPAHANEPDDREIPDDDDEMDILSATTPLSRKETAKLIATGKTSPLPLDEISDALSLSDTGFVVHGRYDLAAQSGIGTRAGLTEEQKKLFSYFVPVRGMSEQLVDVLEQDRNCTNREGTSRTGNLLIIGNKGNGKTVLAVDVVKAIQKQRNIRQGKVAIVTGDSLNKKKIGDIFDKLYGGALIIEKASKMNEKTVARMNKAMERDTGEMLIVLEEQRKPLDRLLSSNREFRRKFTSRLEVPIFINDELVTFGQTYAQENGYRIDEMGILALYSRIDALQREDHAVTVAEVKEVMDEAMAHSQKASAKKLVKRVFGKNTDDADRIILSEKDFNI</sequence>